<dbReference type="RefSeq" id="WP_182202771.1">
    <property type="nucleotide sequence ID" value="NZ_JACGLT010000002.1"/>
</dbReference>
<dbReference type="AlphaFoldDB" id="A0A7W2M3C2"/>
<dbReference type="PANTHER" id="PTHR35024:SF4">
    <property type="entry name" value="POLYMER-FORMING CYTOSKELETAL PROTEIN"/>
    <property type="match status" value="1"/>
</dbReference>
<gene>
    <name evidence="3" type="ORF">H3Z82_04120</name>
</gene>
<proteinExistence type="inferred from homology"/>
<dbReference type="InterPro" id="IPR007607">
    <property type="entry name" value="BacA/B"/>
</dbReference>
<dbReference type="PANTHER" id="PTHR35024">
    <property type="entry name" value="HYPOTHETICAL CYTOSOLIC PROTEIN"/>
    <property type="match status" value="1"/>
</dbReference>
<evidence type="ECO:0000313" key="4">
    <source>
        <dbReference type="Proteomes" id="UP000541857"/>
    </source>
</evidence>
<accession>A0A7W2M3C2</accession>
<evidence type="ECO:0000256" key="1">
    <source>
        <dbReference type="ARBA" id="ARBA00044755"/>
    </source>
</evidence>
<feature type="region of interest" description="Disordered" evidence="2">
    <location>
        <begin position="120"/>
        <end position="147"/>
    </location>
</feature>
<dbReference type="Proteomes" id="UP000541857">
    <property type="component" value="Unassembled WGS sequence"/>
</dbReference>
<evidence type="ECO:0000313" key="3">
    <source>
        <dbReference type="EMBL" id="MBA6151907.1"/>
    </source>
</evidence>
<comment type="similarity">
    <text evidence="1">Belongs to the bactofilin family.</text>
</comment>
<organism evidence="3 4">
    <name type="scientific">Gelidibacter maritimus</name>
    <dbReference type="NCBI Taxonomy" id="2761487"/>
    <lineage>
        <taxon>Bacteria</taxon>
        <taxon>Pseudomonadati</taxon>
        <taxon>Bacteroidota</taxon>
        <taxon>Flavobacteriia</taxon>
        <taxon>Flavobacteriales</taxon>
        <taxon>Flavobacteriaceae</taxon>
        <taxon>Gelidibacter</taxon>
    </lineage>
</organism>
<protein>
    <submittedName>
        <fullName evidence="3">Polymer-forming cytoskeletal protein</fullName>
    </submittedName>
</protein>
<name>A0A7W2M3C2_9FLAO</name>
<evidence type="ECO:0000256" key="2">
    <source>
        <dbReference type="SAM" id="MobiDB-lite"/>
    </source>
</evidence>
<reference evidence="3 4" key="1">
    <citation type="submission" date="2020-07" db="EMBL/GenBank/DDBJ databases">
        <title>Bacterium isolated from marine sediment.</title>
        <authorList>
            <person name="Shang D."/>
        </authorList>
    </citation>
    <scope>NUCLEOTIDE SEQUENCE [LARGE SCALE GENOMIC DNA]</scope>
    <source>
        <strain evidence="3 4">F6074</strain>
    </source>
</reference>
<dbReference type="EMBL" id="JACGLT010000002">
    <property type="protein sequence ID" value="MBA6151907.1"/>
    <property type="molecule type" value="Genomic_DNA"/>
</dbReference>
<keyword evidence="4" id="KW-1185">Reference proteome</keyword>
<feature type="compositionally biased region" description="Polar residues" evidence="2">
    <location>
        <begin position="124"/>
        <end position="134"/>
    </location>
</feature>
<comment type="caution">
    <text evidence="3">The sequence shown here is derived from an EMBL/GenBank/DDBJ whole genome shotgun (WGS) entry which is preliminary data.</text>
</comment>
<dbReference type="Pfam" id="PF04519">
    <property type="entry name" value="Bactofilin"/>
    <property type="match status" value="1"/>
</dbReference>
<sequence>MFTEKPKKGKTTSEAVNQQNTIAKGTTITGDIISDGDFRIEGTIQGNVKTPGKVVLGKTGVINGTLKGANADIEGQFSGKLILTDTLSLRSSALVEGEVEVGKLAVEPGAAFNATCIMKGSQKEPGQNSNQKASKPNAKPAEKEQSA</sequence>